<evidence type="ECO:0000313" key="9">
    <source>
        <dbReference type="Proteomes" id="UP000256970"/>
    </source>
</evidence>
<feature type="region of interest" description="Disordered" evidence="5">
    <location>
        <begin position="456"/>
        <end position="486"/>
    </location>
</feature>
<evidence type="ECO:0000256" key="4">
    <source>
        <dbReference type="RuleBase" id="RU000383"/>
    </source>
</evidence>
<keyword evidence="9" id="KW-1185">Reference proteome</keyword>
<dbReference type="SMART" id="SM00385">
    <property type="entry name" value="CYCLIN"/>
    <property type="match status" value="2"/>
</dbReference>
<comment type="similarity">
    <text evidence="4">Belongs to the cyclin family.</text>
</comment>
<evidence type="ECO:0000256" key="2">
    <source>
        <dbReference type="ARBA" id="ARBA00023127"/>
    </source>
</evidence>
<dbReference type="PANTHER" id="PTHR10177">
    <property type="entry name" value="CYCLINS"/>
    <property type="match status" value="1"/>
</dbReference>
<dbReference type="InterPro" id="IPR013763">
    <property type="entry name" value="Cyclin-like_dom"/>
</dbReference>
<accession>A0A383VG95</accession>
<dbReference type="SMART" id="SM01332">
    <property type="entry name" value="Cyclin_C"/>
    <property type="match status" value="1"/>
</dbReference>
<evidence type="ECO:0000313" key="8">
    <source>
        <dbReference type="EMBL" id="SZX63762.1"/>
    </source>
</evidence>
<proteinExistence type="inferred from homology"/>
<dbReference type="CDD" id="cd20537">
    <property type="entry name" value="CYCLIN_CCNO-like_rpt2"/>
    <property type="match status" value="1"/>
</dbReference>
<evidence type="ECO:0008006" key="10">
    <source>
        <dbReference type="Google" id="ProtNLM"/>
    </source>
</evidence>
<sequence>MVCASEGQCSCAYSAVRHHSPWQGSQYVCTGCAGSSPGGVCSSSGSGSSSGCSPELQSLLSQELQSYRTAHTADAAKLCSYCRTQLVDWMVTAAHSTELQLEDGTLHLAVDLLDRFLSAVPAVACSAGQALGATCLWLASKYEEVLPCTMDDLRWLTGGAFSAQQLRDTEQAVLLLLRWRLALPTAWSFHSQMLADTGAGNQQQLACLSAFLLELSLCCDDLLTVLPSCRAAASLYLARRISGYTAGSWDSTDSSSTGAASLAASTSYRESDLLPVAESIAWMHWLVVSSSSSSSTSAGRGKLTGSREYYAAEERFSVAKALPVCFELAFALNNIPKASALNRCDRETSERVQQQQQQQQHDTSWPWRQQQQQYASWAWHPQQQYAGWTQQQQQQQQHAYWAPHTPYVHCYACWAQQQQQQPVQTHVNQAYWYQRYPQQQQQSYWAYPQQQQQQQQHAYKPAVQQKAQQQQLRQQEQQQQQDLSPCNTNFMSHQQQYMQPGQYQAGYAAAGYAAYWPQYYYNRPAWTAAAAASPAPSTPGVLEPAAAAAAAGLSPTQLMALADEFMRTQMMFAATTHMISQLQNLAGTLGVSLHEVPCVC</sequence>
<dbReference type="InterPro" id="IPR004367">
    <property type="entry name" value="Cyclin_C-dom"/>
</dbReference>
<dbReference type="InterPro" id="IPR036915">
    <property type="entry name" value="Cyclin-like_sf"/>
</dbReference>
<feature type="domain" description="Cyclin-like" evidence="6">
    <location>
        <begin position="88"/>
        <end position="175"/>
    </location>
</feature>
<organism evidence="8 9">
    <name type="scientific">Tetradesmus obliquus</name>
    <name type="common">Green alga</name>
    <name type="synonym">Acutodesmus obliquus</name>
    <dbReference type="NCBI Taxonomy" id="3088"/>
    <lineage>
        <taxon>Eukaryota</taxon>
        <taxon>Viridiplantae</taxon>
        <taxon>Chlorophyta</taxon>
        <taxon>core chlorophytes</taxon>
        <taxon>Chlorophyceae</taxon>
        <taxon>CS clade</taxon>
        <taxon>Sphaeropleales</taxon>
        <taxon>Scenedesmaceae</taxon>
        <taxon>Tetradesmus</taxon>
    </lineage>
</organism>
<dbReference type="Proteomes" id="UP000256970">
    <property type="component" value="Unassembled WGS sequence"/>
</dbReference>
<feature type="domain" description="Cyclin C-terminal" evidence="7">
    <location>
        <begin position="184"/>
        <end position="324"/>
    </location>
</feature>
<dbReference type="InterPro" id="IPR039361">
    <property type="entry name" value="Cyclin"/>
</dbReference>
<dbReference type="AlphaFoldDB" id="A0A383VG95"/>
<dbReference type="GO" id="GO:0051301">
    <property type="term" value="P:cell division"/>
    <property type="evidence" value="ECO:0007669"/>
    <property type="project" value="UniProtKB-KW"/>
</dbReference>
<dbReference type="STRING" id="3088.A0A383VG95"/>
<keyword evidence="2 4" id="KW-0195">Cyclin</keyword>
<dbReference type="Gene3D" id="1.10.472.10">
    <property type="entry name" value="Cyclin-like"/>
    <property type="match status" value="2"/>
</dbReference>
<name>A0A383VG95_TETOB</name>
<feature type="compositionally biased region" description="Low complexity" evidence="5">
    <location>
        <begin position="456"/>
        <end position="481"/>
    </location>
</feature>
<evidence type="ECO:0000259" key="7">
    <source>
        <dbReference type="SMART" id="SM01332"/>
    </source>
</evidence>
<dbReference type="InterPro" id="IPR006671">
    <property type="entry name" value="Cyclin_N"/>
</dbReference>
<keyword evidence="3" id="KW-0131">Cell cycle</keyword>
<keyword evidence="1" id="KW-0132">Cell division</keyword>
<evidence type="ECO:0000256" key="5">
    <source>
        <dbReference type="SAM" id="MobiDB-lite"/>
    </source>
</evidence>
<protein>
    <recommendedName>
        <fullName evidence="10">Cyclin-like domain-containing protein</fullName>
    </recommendedName>
</protein>
<dbReference type="EMBL" id="FNXT01000342">
    <property type="protein sequence ID" value="SZX63762.1"/>
    <property type="molecule type" value="Genomic_DNA"/>
</dbReference>
<gene>
    <name evidence="8" type="ORF">BQ4739_LOCUS4308</name>
</gene>
<evidence type="ECO:0000256" key="3">
    <source>
        <dbReference type="ARBA" id="ARBA00023306"/>
    </source>
</evidence>
<dbReference type="SUPFAM" id="SSF47954">
    <property type="entry name" value="Cyclin-like"/>
    <property type="match status" value="2"/>
</dbReference>
<reference evidence="8 9" key="1">
    <citation type="submission" date="2016-10" db="EMBL/GenBank/DDBJ databases">
        <authorList>
            <person name="Cai Z."/>
        </authorList>
    </citation>
    <scope>NUCLEOTIDE SEQUENCE [LARGE SCALE GENOMIC DNA]</scope>
</reference>
<dbReference type="Pfam" id="PF00134">
    <property type="entry name" value="Cyclin_N"/>
    <property type="match status" value="1"/>
</dbReference>
<evidence type="ECO:0000256" key="1">
    <source>
        <dbReference type="ARBA" id="ARBA00022618"/>
    </source>
</evidence>
<dbReference type="Pfam" id="PF02984">
    <property type="entry name" value="Cyclin_C"/>
    <property type="match status" value="1"/>
</dbReference>
<evidence type="ECO:0000259" key="6">
    <source>
        <dbReference type="SMART" id="SM00385"/>
    </source>
</evidence>
<feature type="domain" description="Cyclin-like" evidence="6">
    <location>
        <begin position="191"/>
        <end position="275"/>
    </location>
</feature>